<dbReference type="InterPro" id="IPR006059">
    <property type="entry name" value="SBP"/>
</dbReference>
<accession>A0AAW8M1U0</accession>
<dbReference type="EMBL" id="JAVDSW010000009">
    <property type="protein sequence ID" value="MDR6705373.1"/>
    <property type="molecule type" value="Genomic_DNA"/>
</dbReference>
<evidence type="ECO:0000256" key="3">
    <source>
        <dbReference type="ARBA" id="ARBA00011557"/>
    </source>
</evidence>
<comment type="similarity">
    <text evidence="2">Belongs to the bacterial solute-binding protein 1 family.</text>
</comment>
<proteinExistence type="inferred from homology"/>
<dbReference type="AlphaFoldDB" id="A0AAW8M1U0"/>
<dbReference type="PANTHER" id="PTHR43649">
    <property type="entry name" value="ARABINOSE-BINDING PROTEIN-RELATED"/>
    <property type="match status" value="1"/>
</dbReference>
<feature type="chain" id="PRO_5043903068" description="sn-glycerol-3-phosphate-binding periplasmic protein UgpB" evidence="9">
    <location>
        <begin position="22"/>
        <end position="435"/>
    </location>
</feature>
<reference evidence="10" key="1">
    <citation type="submission" date="2023-07" db="EMBL/GenBank/DDBJ databases">
        <title>Sorghum-associated microbial communities from plants grown in Nebraska, USA.</title>
        <authorList>
            <person name="Schachtman D."/>
        </authorList>
    </citation>
    <scope>NUCLEOTIDE SEQUENCE</scope>
    <source>
        <strain evidence="10">1457</strain>
    </source>
</reference>
<evidence type="ECO:0000313" key="10">
    <source>
        <dbReference type="EMBL" id="MDR6705373.1"/>
    </source>
</evidence>
<protein>
    <recommendedName>
        <fullName evidence="4">sn-glycerol-3-phosphate-binding periplasmic protein UgpB</fullName>
    </recommendedName>
</protein>
<evidence type="ECO:0000256" key="6">
    <source>
        <dbReference type="ARBA" id="ARBA00022729"/>
    </source>
</evidence>
<dbReference type="Gene3D" id="3.40.190.10">
    <property type="entry name" value="Periplasmic binding protein-like II"/>
    <property type="match status" value="2"/>
</dbReference>
<organism evidence="10 11">
    <name type="scientific">Agrobacterium tumefaciens</name>
    <dbReference type="NCBI Taxonomy" id="358"/>
    <lineage>
        <taxon>Bacteria</taxon>
        <taxon>Pseudomonadati</taxon>
        <taxon>Pseudomonadota</taxon>
        <taxon>Alphaproteobacteria</taxon>
        <taxon>Hyphomicrobiales</taxon>
        <taxon>Rhizobiaceae</taxon>
        <taxon>Rhizobium/Agrobacterium group</taxon>
        <taxon>Agrobacterium</taxon>
        <taxon>Agrobacterium tumefaciens complex</taxon>
    </lineage>
</organism>
<dbReference type="InterPro" id="IPR050490">
    <property type="entry name" value="Bact_solute-bd_prot1"/>
</dbReference>
<comment type="function">
    <text evidence="8">Part of the ABC transporter complex UgpBAEC involved in sn-glycerol-3-phosphate (G3P) import. Binds G3P.</text>
</comment>
<comment type="caution">
    <text evidence="10">The sequence shown here is derived from an EMBL/GenBank/DDBJ whole genome shotgun (WGS) entry which is preliminary data.</text>
</comment>
<evidence type="ECO:0000313" key="11">
    <source>
        <dbReference type="Proteomes" id="UP001265315"/>
    </source>
</evidence>
<name>A0AAW8M1U0_AGRTU</name>
<keyword evidence="6 9" id="KW-0732">Signal</keyword>
<evidence type="ECO:0000256" key="1">
    <source>
        <dbReference type="ARBA" id="ARBA00004418"/>
    </source>
</evidence>
<dbReference type="Pfam" id="PF13416">
    <property type="entry name" value="SBP_bac_8"/>
    <property type="match status" value="1"/>
</dbReference>
<comment type="subcellular location">
    <subcellularLocation>
        <location evidence="1">Periplasm</location>
    </subcellularLocation>
</comment>
<dbReference type="SUPFAM" id="SSF53850">
    <property type="entry name" value="Periplasmic binding protein-like II"/>
    <property type="match status" value="1"/>
</dbReference>
<evidence type="ECO:0000256" key="9">
    <source>
        <dbReference type="SAM" id="SignalP"/>
    </source>
</evidence>
<gene>
    <name evidence="10" type="ORF">J2W61_005248</name>
</gene>
<dbReference type="PANTHER" id="PTHR43649:SF31">
    <property type="entry name" value="SN-GLYCEROL-3-PHOSPHATE-BINDING PERIPLASMIC PROTEIN UGPB"/>
    <property type="match status" value="1"/>
</dbReference>
<dbReference type="RefSeq" id="WP_111794342.1">
    <property type="nucleotide sequence ID" value="NZ_JAGIPM010000010.1"/>
</dbReference>
<evidence type="ECO:0000256" key="7">
    <source>
        <dbReference type="ARBA" id="ARBA00022764"/>
    </source>
</evidence>
<evidence type="ECO:0000256" key="8">
    <source>
        <dbReference type="ARBA" id="ARBA00034473"/>
    </source>
</evidence>
<evidence type="ECO:0000256" key="5">
    <source>
        <dbReference type="ARBA" id="ARBA00022448"/>
    </source>
</evidence>
<keyword evidence="7" id="KW-0574">Periplasm</keyword>
<comment type="subunit">
    <text evidence="3">The complex is composed of two ATP-binding proteins (UgpC), two transmembrane proteins (UgpA and UgpE) and a solute-binding protein (UgpB).</text>
</comment>
<sequence length="435" mass="47471">MKFFTLTATAAFLAGAVSAHAANIEFWYGNTGPVEVAIRAQCDAFNAAQTDHKVNCVGQGNYEVLMQKAIAAYRAKNAPILLQVLDAGTLDMMLSDAVVPVQDELPDVKWDSYIAGARTYYETSKGKLFAQPYNASTLLFYTNKTELEKAGVTKTPETWEEIIEAARKLKANGSTCPFVTNAEPWIVFEQFSARHGQPIASKHNGYDGLDAEYVFNKTLAAKHLANLVDWRNEGLVRLNADTKGGNLVAAFSAGECAMIEASSGSYSTFTKAFEGKYEITVAMAPMYAGETRHNTFVGGASVYIMKGHDKAEVEGAKAFLNFLRQPAQQMTFSAATGYVPVTNDVLDAIARSPDAKSPKFATAAIGIGSMSEPATLDTRGIRLGSYIQFRQIWTEETQKAFAGQQTMQVALDKAKTRGDELLRRFQQTYKGVELP</sequence>
<dbReference type="Proteomes" id="UP001265315">
    <property type="component" value="Unassembled WGS sequence"/>
</dbReference>
<evidence type="ECO:0000256" key="4">
    <source>
        <dbReference type="ARBA" id="ARBA00017470"/>
    </source>
</evidence>
<keyword evidence="5" id="KW-0813">Transport</keyword>
<feature type="signal peptide" evidence="9">
    <location>
        <begin position="1"/>
        <end position="21"/>
    </location>
</feature>
<evidence type="ECO:0000256" key="2">
    <source>
        <dbReference type="ARBA" id="ARBA00008520"/>
    </source>
</evidence>
<dbReference type="GO" id="GO:0042597">
    <property type="term" value="C:periplasmic space"/>
    <property type="evidence" value="ECO:0007669"/>
    <property type="project" value="UniProtKB-SubCell"/>
</dbReference>